<keyword evidence="3" id="KW-1185">Reference proteome</keyword>
<accession>A0ABR1TQR5</accession>
<dbReference type="Proteomes" id="UP001480595">
    <property type="component" value="Unassembled WGS sequence"/>
</dbReference>
<proteinExistence type="predicted"/>
<organism evidence="2 3">
    <name type="scientific">Apiospora phragmitis</name>
    <dbReference type="NCBI Taxonomy" id="2905665"/>
    <lineage>
        <taxon>Eukaryota</taxon>
        <taxon>Fungi</taxon>
        <taxon>Dikarya</taxon>
        <taxon>Ascomycota</taxon>
        <taxon>Pezizomycotina</taxon>
        <taxon>Sordariomycetes</taxon>
        <taxon>Xylariomycetidae</taxon>
        <taxon>Amphisphaeriales</taxon>
        <taxon>Apiosporaceae</taxon>
        <taxon>Apiospora</taxon>
    </lineage>
</organism>
<evidence type="ECO:0000313" key="3">
    <source>
        <dbReference type="Proteomes" id="UP001480595"/>
    </source>
</evidence>
<sequence length="64" mass="6999">MSEKYSVLRSGQDGRSGDARDETEALLALGKTMTRPLGVARVCSRPQDYQRAERGAWVTTNTGP</sequence>
<reference evidence="2 3" key="1">
    <citation type="submission" date="2023-01" db="EMBL/GenBank/DDBJ databases">
        <title>Analysis of 21 Apiospora genomes using comparative genomics revels a genus with tremendous synthesis potential of carbohydrate active enzymes and secondary metabolites.</title>
        <authorList>
            <person name="Sorensen T."/>
        </authorList>
    </citation>
    <scope>NUCLEOTIDE SEQUENCE [LARGE SCALE GENOMIC DNA]</scope>
    <source>
        <strain evidence="2 3">CBS 135458</strain>
    </source>
</reference>
<name>A0ABR1TQR5_9PEZI</name>
<evidence type="ECO:0000313" key="2">
    <source>
        <dbReference type="EMBL" id="KAK8048988.1"/>
    </source>
</evidence>
<gene>
    <name evidence="2" type="ORF">PG994_010718</name>
</gene>
<evidence type="ECO:0000256" key="1">
    <source>
        <dbReference type="SAM" id="MobiDB-lite"/>
    </source>
</evidence>
<comment type="caution">
    <text evidence="2">The sequence shown here is derived from an EMBL/GenBank/DDBJ whole genome shotgun (WGS) entry which is preliminary data.</text>
</comment>
<feature type="region of interest" description="Disordered" evidence="1">
    <location>
        <begin position="1"/>
        <end position="22"/>
    </location>
</feature>
<dbReference type="RefSeq" id="XP_066711237.1">
    <property type="nucleotide sequence ID" value="XM_066862127.1"/>
</dbReference>
<protein>
    <submittedName>
        <fullName evidence="2">Uncharacterized protein</fullName>
    </submittedName>
</protein>
<dbReference type="GeneID" id="92095190"/>
<dbReference type="EMBL" id="JAQQWL010000011">
    <property type="protein sequence ID" value="KAK8048988.1"/>
    <property type="molecule type" value="Genomic_DNA"/>
</dbReference>